<dbReference type="AlphaFoldDB" id="A0A8H4NCC8"/>
<organism evidence="10 12">
    <name type="scientific">Botryosphaeria dothidea</name>
    <dbReference type="NCBI Taxonomy" id="55169"/>
    <lineage>
        <taxon>Eukaryota</taxon>
        <taxon>Fungi</taxon>
        <taxon>Dikarya</taxon>
        <taxon>Ascomycota</taxon>
        <taxon>Pezizomycotina</taxon>
        <taxon>Dothideomycetes</taxon>
        <taxon>Dothideomycetes incertae sedis</taxon>
        <taxon>Botryosphaeriales</taxon>
        <taxon>Botryosphaeriaceae</taxon>
        <taxon>Botryosphaeria</taxon>
    </lineage>
</organism>
<dbReference type="PROSITE" id="PS00218">
    <property type="entry name" value="AMINO_ACID_PERMEASE_1"/>
    <property type="match status" value="1"/>
</dbReference>
<keyword evidence="5" id="KW-0029">Amino-acid transport</keyword>
<dbReference type="InterPro" id="IPR004840">
    <property type="entry name" value="Amino_acid_permease_CS"/>
</dbReference>
<keyword evidence="2" id="KW-0813">Transport</keyword>
<accession>A0A8H4NCC8</accession>
<evidence type="ECO:0000256" key="4">
    <source>
        <dbReference type="ARBA" id="ARBA00022692"/>
    </source>
</evidence>
<proteinExistence type="predicted"/>
<feature type="transmembrane region" description="Helical" evidence="8">
    <location>
        <begin position="369"/>
        <end position="390"/>
    </location>
</feature>
<evidence type="ECO:0000256" key="6">
    <source>
        <dbReference type="ARBA" id="ARBA00022989"/>
    </source>
</evidence>
<evidence type="ECO:0000313" key="11">
    <source>
        <dbReference type="EMBL" id="KAF4312274.1"/>
    </source>
</evidence>
<dbReference type="EMBL" id="WWBZ02000007">
    <property type="protein sequence ID" value="KAF4312274.1"/>
    <property type="molecule type" value="Genomic_DNA"/>
</dbReference>
<feature type="transmembrane region" description="Helical" evidence="8">
    <location>
        <begin position="256"/>
        <end position="274"/>
    </location>
</feature>
<feature type="transmembrane region" description="Helical" evidence="8">
    <location>
        <begin position="286"/>
        <end position="306"/>
    </location>
</feature>
<feature type="transmembrane region" description="Helical" evidence="8">
    <location>
        <begin position="470"/>
        <end position="488"/>
    </location>
</feature>
<evidence type="ECO:0000256" key="7">
    <source>
        <dbReference type="ARBA" id="ARBA00023136"/>
    </source>
</evidence>
<comment type="subcellular location">
    <subcellularLocation>
        <location evidence="1">Cell membrane</location>
        <topology evidence="1">Multi-pass membrane protein</topology>
    </subcellularLocation>
</comment>
<protein>
    <submittedName>
        <fullName evidence="10">Amino acid/polyamine transporter I</fullName>
    </submittedName>
</protein>
<feature type="transmembrane region" description="Helical" evidence="8">
    <location>
        <begin position="543"/>
        <end position="563"/>
    </location>
</feature>
<dbReference type="Pfam" id="PF00324">
    <property type="entry name" value="AA_permease"/>
    <property type="match status" value="1"/>
</dbReference>
<dbReference type="GO" id="GO:0015171">
    <property type="term" value="F:amino acid transmembrane transporter activity"/>
    <property type="evidence" value="ECO:0007669"/>
    <property type="project" value="TreeGrafter"/>
</dbReference>
<evidence type="ECO:0000256" key="1">
    <source>
        <dbReference type="ARBA" id="ARBA00004651"/>
    </source>
</evidence>
<evidence type="ECO:0000313" key="12">
    <source>
        <dbReference type="Proteomes" id="UP000572817"/>
    </source>
</evidence>
<comment type="caution">
    <text evidence="10">The sequence shown here is derived from an EMBL/GenBank/DDBJ whole genome shotgun (WGS) entry which is preliminary data.</text>
</comment>
<keyword evidence="7 8" id="KW-0472">Membrane</keyword>
<dbReference type="Proteomes" id="UP000572817">
    <property type="component" value="Unassembled WGS sequence"/>
</dbReference>
<feature type="transmembrane region" description="Helical" evidence="8">
    <location>
        <begin position="583"/>
        <end position="600"/>
    </location>
</feature>
<feature type="transmembrane region" description="Helical" evidence="8">
    <location>
        <begin position="148"/>
        <end position="168"/>
    </location>
</feature>
<sequence length="650" mass="70090">MHHHPNATTPEPLHLSVPLRALSVRSSSFSSPAPIFSSHTPSWVTTVGSNNTPAESGNSSTMGAADEKGVYDSSSADAQVAPNYGEISEHKASWSTRMVDSFRRDPNAKATAPTSHGGEDKNYDIEDAAAATAESPLARKLKGRHLQMIAIGGSIGTGLFVGSGKALANGGPASLLIAFGLIGIMLYCTVHALGEMAVLFPVAGSFSAYSTRFIDPAWGFAMGWNYALQWLIVLPLEIVAASITVNYWNEGEINNAAWVAIFLIVIVAINLFGVKGYGEAEFVFSIIKVIAVIGFIILGIILNVGGGPKGGYIGNKYWRDPGAFNHGFKGLCSVFVTAAFAFAGTELVGLAAAETANPRKSLPTAVKQVFWRISLFYIVSLTIIGLLVPYNDPRLLNGNSSADAAASPFVIAIKNAGIDVLPSVMNVVIMIAVLSVGNSAVYGSSRTLAALAEQGQAPRIFAYIDRKGRPMVGIGLSSILGFLAFLAADPVVEDKAFTWMLAISGLSSIFTWMSICFAHIRFRKGWKAQGHSLDELAFRSQPGVIGSWIGFIFNILVLIAQFWTGFAPIGYGEMTAGELVENFFSVYLAFPIVIAFYLFYKIWKRTPIVRSHNMDLHTGIRELNVAELIAEERAEQAQWPTWKKVYKFFC</sequence>
<dbReference type="OrthoDB" id="3900342at2759"/>
<evidence type="ECO:0000256" key="3">
    <source>
        <dbReference type="ARBA" id="ARBA00022475"/>
    </source>
</evidence>
<dbReference type="EMBL" id="WWBZ02000016">
    <property type="protein sequence ID" value="KAF4310137.1"/>
    <property type="molecule type" value="Genomic_DNA"/>
</dbReference>
<dbReference type="PANTHER" id="PTHR43341:SF1">
    <property type="entry name" value="GENERAL AMINO-ACID PERMEASE GAP1"/>
    <property type="match status" value="1"/>
</dbReference>
<reference evidence="10 12" key="1">
    <citation type="submission" date="2020-04" db="EMBL/GenBank/DDBJ databases">
        <title>Genome Assembly and Annotation of Botryosphaeria dothidea sdau 11-99, a Latent Pathogen of Apple Fruit Ring Rot in China.</title>
        <authorList>
            <person name="Yu C."/>
            <person name="Diao Y."/>
            <person name="Lu Q."/>
            <person name="Zhao J."/>
            <person name="Cui S."/>
            <person name="Peng C."/>
            <person name="He B."/>
            <person name="Liu H."/>
        </authorList>
    </citation>
    <scope>NUCLEOTIDE SEQUENCE [LARGE SCALE GENOMIC DNA]</scope>
    <source>
        <strain evidence="10">Sdau11-99</strain>
        <strain evidence="12">sdau11-99</strain>
    </source>
</reference>
<evidence type="ECO:0000259" key="9">
    <source>
        <dbReference type="Pfam" id="PF00324"/>
    </source>
</evidence>
<dbReference type="PANTHER" id="PTHR43341">
    <property type="entry name" value="AMINO ACID PERMEASE"/>
    <property type="match status" value="1"/>
</dbReference>
<keyword evidence="6 8" id="KW-1133">Transmembrane helix</keyword>
<feature type="transmembrane region" description="Helical" evidence="8">
    <location>
        <begin position="174"/>
        <end position="203"/>
    </location>
</feature>
<feature type="transmembrane region" description="Helical" evidence="8">
    <location>
        <begin position="224"/>
        <end position="244"/>
    </location>
</feature>
<evidence type="ECO:0000313" key="10">
    <source>
        <dbReference type="EMBL" id="KAF4310137.1"/>
    </source>
</evidence>
<gene>
    <name evidence="10" type="ORF">GTA08_BOTSDO02755</name>
    <name evidence="11" type="ORF">GTA08_BOTSDO12459</name>
</gene>
<name>A0A8H4NCC8_9PEZI</name>
<feature type="transmembrane region" description="Helical" evidence="8">
    <location>
        <begin position="500"/>
        <end position="522"/>
    </location>
</feature>
<keyword evidence="12" id="KW-1185">Reference proteome</keyword>
<feature type="transmembrane region" description="Helical" evidence="8">
    <location>
        <begin position="326"/>
        <end position="348"/>
    </location>
</feature>
<dbReference type="GO" id="GO:0005886">
    <property type="term" value="C:plasma membrane"/>
    <property type="evidence" value="ECO:0007669"/>
    <property type="project" value="UniProtKB-SubCell"/>
</dbReference>
<dbReference type="InterPro" id="IPR050524">
    <property type="entry name" value="APC_YAT"/>
</dbReference>
<keyword evidence="4 8" id="KW-0812">Transmembrane</keyword>
<dbReference type="NCBIfam" id="TIGR00913">
    <property type="entry name" value="2A0310"/>
    <property type="match status" value="1"/>
</dbReference>
<keyword evidence="3" id="KW-1003">Cell membrane</keyword>
<evidence type="ECO:0000256" key="5">
    <source>
        <dbReference type="ARBA" id="ARBA00022970"/>
    </source>
</evidence>
<feature type="domain" description="Amino acid permease/ SLC12A" evidence="9">
    <location>
        <begin position="145"/>
        <end position="610"/>
    </location>
</feature>
<evidence type="ECO:0000256" key="2">
    <source>
        <dbReference type="ARBA" id="ARBA00022448"/>
    </source>
</evidence>
<evidence type="ECO:0000256" key="8">
    <source>
        <dbReference type="SAM" id="Phobius"/>
    </source>
</evidence>
<dbReference type="InterPro" id="IPR004762">
    <property type="entry name" value="Amino_acid_permease_fungi"/>
</dbReference>
<dbReference type="Gene3D" id="1.20.1740.10">
    <property type="entry name" value="Amino acid/polyamine transporter I"/>
    <property type="match status" value="1"/>
</dbReference>
<dbReference type="FunFam" id="1.20.1740.10:FF:000017">
    <property type="entry name" value="Amino acid permease"/>
    <property type="match status" value="1"/>
</dbReference>
<dbReference type="InterPro" id="IPR004841">
    <property type="entry name" value="AA-permease/SLC12A_dom"/>
</dbReference>